<dbReference type="GO" id="GO:0050660">
    <property type="term" value="F:flavin adenine dinucleotide binding"/>
    <property type="evidence" value="ECO:0007669"/>
    <property type="project" value="TreeGrafter"/>
</dbReference>
<dbReference type="GO" id="GO:0003957">
    <property type="term" value="F:NAD(P)+ transhydrogenase (Si-specific) activity"/>
    <property type="evidence" value="ECO:0007669"/>
    <property type="project" value="UniProtKB-EC"/>
</dbReference>
<comment type="similarity">
    <text evidence="3">Belongs to the class-I pyridine nucleotide-disulfide oxidoreductase family.</text>
</comment>
<feature type="binding site" evidence="12">
    <location>
        <position position="309"/>
    </location>
    <ligand>
        <name>FAD</name>
        <dbReference type="ChEBI" id="CHEBI:57692"/>
    </ligand>
</feature>
<dbReference type="FunFam" id="3.30.390.30:FF:000001">
    <property type="entry name" value="Dihydrolipoyl dehydrogenase"/>
    <property type="match status" value="1"/>
</dbReference>
<dbReference type="InterPro" id="IPR050151">
    <property type="entry name" value="Class-I_Pyr_Nuc-Dis_Oxidored"/>
</dbReference>
<dbReference type="PANTHER" id="PTHR22912">
    <property type="entry name" value="DISULFIDE OXIDOREDUCTASE"/>
    <property type="match status" value="1"/>
</dbReference>
<dbReference type="Pfam" id="PF02852">
    <property type="entry name" value="Pyr_redox_dim"/>
    <property type="match status" value="1"/>
</dbReference>
<dbReference type="Pfam" id="PF07992">
    <property type="entry name" value="Pyr_redox_2"/>
    <property type="match status" value="1"/>
</dbReference>
<evidence type="ECO:0000259" key="14">
    <source>
        <dbReference type="Pfam" id="PF07992"/>
    </source>
</evidence>
<reference evidence="15" key="1">
    <citation type="submission" date="2020-04" db="EMBL/GenBank/DDBJ databases">
        <authorList>
            <person name="Zhang T."/>
        </authorList>
    </citation>
    <scope>NUCLEOTIDE SEQUENCE</scope>
    <source>
        <strain evidence="15">HKST-UBA01</strain>
    </source>
</reference>
<dbReference type="InterPro" id="IPR036188">
    <property type="entry name" value="FAD/NAD-bd_sf"/>
</dbReference>
<feature type="binding site" evidence="12">
    <location>
        <position position="268"/>
    </location>
    <ligand>
        <name>NAD(+)</name>
        <dbReference type="ChEBI" id="CHEBI:57540"/>
    </ligand>
</feature>
<dbReference type="PIRSF" id="PIRSF000350">
    <property type="entry name" value="Mercury_reductase_MerA"/>
    <property type="match status" value="1"/>
</dbReference>
<gene>
    <name evidence="15" type="primary">sthA</name>
    <name evidence="15" type="ORF">KC729_11625</name>
</gene>
<keyword evidence="7 12" id="KW-0274">FAD</keyword>
<evidence type="ECO:0000256" key="7">
    <source>
        <dbReference type="ARBA" id="ARBA00022827"/>
    </source>
</evidence>
<evidence type="ECO:0000256" key="8">
    <source>
        <dbReference type="ARBA" id="ARBA00022857"/>
    </source>
</evidence>
<evidence type="ECO:0000256" key="6">
    <source>
        <dbReference type="ARBA" id="ARBA00022630"/>
    </source>
</evidence>
<dbReference type="Proteomes" id="UP000697710">
    <property type="component" value="Unassembled WGS sequence"/>
</dbReference>
<evidence type="ECO:0000256" key="5">
    <source>
        <dbReference type="ARBA" id="ARBA00022490"/>
    </source>
</evidence>
<dbReference type="GO" id="GO:0005829">
    <property type="term" value="C:cytosol"/>
    <property type="evidence" value="ECO:0007669"/>
    <property type="project" value="TreeGrafter"/>
</dbReference>
<evidence type="ECO:0000256" key="3">
    <source>
        <dbReference type="ARBA" id="ARBA00007532"/>
    </source>
</evidence>
<dbReference type="InterPro" id="IPR001100">
    <property type="entry name" value="Pyr_nuc-diS_OxRdtase"/>
</dbReference>
<dbReference type="Gene3D" id="3.50.50.60">
    <property type="entry name" value="FAD/NAD(P)-binding domain"/>
    <property type="match status" value="2"/>
</dbReference>
<keyword evidence="6" id="KW-0285">Flavoprotein</keyword>
<dbReference type="Gene3D" id="3.30.390.30">
    <property type="match status" value="1"/>
</dbReference>
<dbReference type="SUPFAM" id="SSF51905">
    <property type="entry name" value="FAD/NAD(P)-binding domain"/>
    <property type="match status" value="1"/>
</dbReference>
<feature type="binding site" evidence="12">
    <location>
        <begin position="180"/>
        <end position="187"/>
    </location>
    <ligand>
        <name>NAD(+)</name>
        <dbReference type="ChEBI" id="CHEBI:57540"/>
    </ligand>
</feature>
<evidence type="ECO:0000256" key="11">
    <source>
        <dbReference type="ARBA" id="ARBA00031183"/>
    </source>
</evidence>
<dbReference type="EMBL" id="JAGQHR010000352">
    <property type="protein sequence ID" value="MCA9728326.1"/>
    <property type="molecule type" value="Genomic_DNA"/>
</dbReference>
<comment type="subcellular location">
    <subcellularLocation>
        <location evidence="2">Cytoplasm</location>
    </subcellularLocation>
</comment>
<dbReference type="EC" id="1.6.1.1" evidence="4"/>
<keyword evidence="9 15" id="KW-0560">Oxidoreductase</keyword>
<evidence type="ECO:0000313" key="15">
    <source>
        <dbReference type="EMBL" id="MCA9728326.1"/>
    </source>
</evidence>
<feature type="domain" description="Pyridine nucleotide-disulphide oxidoreductase dimerisation" evidence="13">
    <location>
        <begin position="344"/>
        <end position="451"/>
    </location>
</feature>
<name>A0A956LZH6_UNCEI</name>
<keyword evidence="10 12" id="KW-0520">NAD</keyword>
<evidence type="ECO:0000256" key="4">
    <source>
        <dbReference type="ARBA" id="ARBA00012772"/>
    </source>
</evidence>
<dbReference type="NCBIfam" id="NF003585">
    <property type="entry name" value="PRK05249.1"/>
    <property type="match status" value="1"/>
</dbReference>
<keyword evidence="5" id="KW-0963">Cytoplasm</keyword>
<dbReference type="PRINTS" id="PR00368">
    <property type="entry name" value="FADPNR"/>
</dbReference>
<protein>
    <recommendedName>
        <fullName evidence="4">NAD(P)(+) transhydrogenase (Si-specific)</fullName>
        <ecNumber evidence="4">1.6.1.1</ecNumber>
    </recommendedName>
    <alternativeName>
        <fullName evidence="11">NAD(P)(+) transhydrogenase [B-specific]</fullName>
    </alternativeName>
</protein>
<accession>A0A956LZH6</accession>
<keyword evidence="12" id="KW-0547">Nucleotide-binding</keyword>
<evidence type="ECO:0000256" key="2">
    <source>
        <dbReference type="ARBA" id="ARBA00004496"/>
    </source>
</evidence>
<dbReference type="PRINTS" id="PR00411">
    <property type="entry name" value="PNDRDTASEI"/>
</dbReference>
<dbReference type="InterPro" id="IPR016156">
    <property type="entry name" value="FAD/NAD-linked_Rdtase_dimer_sf"/>
</dbReference>
<dbReference type="InterPro" id="IPR004099">
    <property type="entry name" value="Pyr_nucl-diS_OxRdtase_dimer"/>
</dbReference>
<comment type="cofactor">
    <cofactor evidence="12">
        <name>FAD</name>
        <dbReference type="ChEBI" id="CHEBI:57692"/>
    </cofactor>
    <text evidence="12">Binds 1 FAD per subunit.</text>
</comment>
<dbReference type="GO" id="GO:0004148">
    <property type="term" value="F:dihydrolipoyl dehydrogenase (NADH) activity"/>
    <property type="evidence" value="ECO:0007669"/>
    <property type="project" value="TreeGrafter"/>
</dbReference>
<evidence type="ECO:0000256" key="12">
    <source>
        <dbReference type="PIRSR" id="PIRSR000350-3"/>
    </source>
</evidence>
<sequence>MEHYDLFVIGSGPAGQRAAIQAAKLGKRVGVAERRSAPGGVCLNTGTIPSKTFREAVLFLTGHQQRGMYGRSAWVKPNLAIGDILSRCEFVIAREIDIIRNQMQRNRITMHFGTARFRSRNEIEIEGSDGVTLVSADKIVIAVGTTPSHPPDVHFDGETIIDSDGVLALQRLPRTLTVVGGGVIGTEYASIFAALGAEVTLVDGRTRLLDFLDREIADSLVYQMRDMNVTFRLGEEVSAVRLRENGDAEATLKSGKRILSELVLYSVGRIGATKLLDLDKAGLQADSRGRISVNERYETEAPGIYAVGDIIGFPALASTSSEQGRLAACHAFEMSATSTPHLFPLGIYAVPEISMVGKTEEELTSDGVPYEFGIARYREIARGQILGDDSGLLKLLFHQETRQLLGVHIIGTAATELIHIGQVAMALGARFDFFVENVFNYPTFAECYKVAALDGYNKIVSNGSHGD</sequence>
<evidence type="ECO:0000256" key="9">
    <source>
        <dbReference type="ARBA" id="ARBA00023002"/>
    </source>
</evidence>
<dbReference type="InterPro" id="IPR023753">
    <property type="entry name" value="FAD/NAD-binding_dom"/>
</dbReference>
<dbReference type="GO" id="GO:0006103">
    <property type="term" value="P:2-oxoglutarate metabolic process"/>
    <property type="evidence" value="ECO:0007669"/>
    <property type="project" value="TreeGrafter"/>
</dbReference>
<feature type="domain" description="FAD/NAD(P)-binding" evidence="14">
    <location>
        <begin position="4"/>
        <end position="324"/>
    </location>
</feature>
<proteinExistence type="inferred from homology"/>
<dbReference type="SUPFAM" id="SSF55424">
    <property type="entry name" value="FAD/NAD-linked reductases, dimerisation (C-terminal) domain"/>
    <property type="match status" value="1"/>
</dbReference>
<organism evidence="15 16">
    <name type="scientific">Eiseniibacteriota bacterium</name>
    <dbReference type="NCBI Taxonomy" id="2212470"/>
    <lineage>
        <taxon>Bacteria</taxon>
        <taxon>Candidatus Eiseniibacteriota</taxon>
    </lineage>
</organism>
<dbReference type="PANTHER" id="PTHR22912:SF93">
    <property type="entry name" value="SOLUBLE PYRIDINE NUCLEOTIDE TRANSHYDROGENASE"/>
    <property type="match status" value="1"/>
</dbReference>
<evidence type="ECO:0000259" key="13">
    <source>
        <dbReference type="Pfam" id="PF02852"/>
    </source>
</evidence>
<reference evidence="15" key="2">
    <citation type="journal article" date="2021" name="Microbiome">
        <title>Successional dynamics and alternative stable states in a saline activated sludge microbial community over 9 years.</title>
        <authorList>
            <person name="Wang Y."/>
            <person name="Ye J."/>
            <person name="Ju F."/>
            <person name="Liu L."/>
            <person name="Boyd J.A."/>
            <person name="Deng Y."/>
            <person name="Parks D.H."/>
            <person name="Jiang X."/>
            <person name="Yin X."/>
            <person name="Woodcroft B.J."/>
            <person name="Tyson G.W."/>
            <person name="Hugenholtz P."/>
            <person name="Polz M.F."/>
            <person name="Zhang T."/>
        </authorList>
    </citation>
    <scope>NUCLEOTIDE SEQUENCE</scope>
    <source>
        <strain evidence="15">HKST-UBA01</strain>
    </source>
</reference>
<evidence type="ECO:0000256" key="10">
    <source>
        <dbReference type="ARBA" id="ARBA00023027"/>
    </source>
</evidence>
<keyword evidence="8" id="KW-0521">NADP</keyword>
<evidence type="ECO:0000313" key="16">
    <source>
        <dbReference type="Proteomes" id="UP000697710"/>
    </source>
</evidence>
<comment type="function">
    <text evidence="1">Conversion of NADPH, generated by peripheral catabolic pathways, to NADH, which can enter the respiratory chain for energy generation.</text>
</comment>
<feature type="binding site" evidence="12">
    <location>
        <position position="51"/>
    </location>
    <ligand>
        <name>FAD</name>
        <dbReference type="ChEBI" id="CHEBI:57692"/>
    </ligand>
</feature>
<dbReference type="AlphaFoldDB" id="A0A956LZH6"/>
<comment type="caution">
    <text evidence="15">The sequence shown here is derived from an EMBL/GenBank/DDBJ whole genome shotgun (WGS) entry which is preliminary data.</text>
</comment>
<evidence type="ECO:0000256" key="1">
    <source>
        <dbReference type="ARBA" id="ARBA00002842"/>
    </source>
</evidence>